<protein>
    <recommendedName>
        <fullName evidence="12">Innexin</fullName>
    </recommendedName>
</protein>
<evidence type="ECO:0000256" key="9">
    <source>
        <dbReference type="ARBA" id="ARBA00023065"/>
    </source>
</evidence>
<dbReference type="PANTHER" id="PTHR11893">
    <property type="entry name" value="INNEXIN"/>
    <property type="match status" value="1"/>
</dbReference>
<keyword evidence="9 12" id="KW-0406">Ion transport</keyword>
<evidence type="ECO:0000256" key="4">
    <source>
        <dbReference type="ARBA" id="ARBA00022475"/>
    </source>
</evidence>
<comment type="subcellular location">
    <subcellularLocation>
        <location evidence="1">Cell junction</location>
        <location evidence="1">Gap junction</location>
    </subcellularLocation>
    <subcellularLocation>
        <location evidence="2 12">Cell membrane</location>
        <topology evidence="2 12">Multi-pass membrane protein</topology>
    </subcellularLocation>
</comment>
<name>A0A9Q0RTD0_BLOTA</name>
<evidence type="ECO:0000313" key="13">
    <source>
        <dbReference type="EMBL" id="KAJ6225610.1"/>
    </source>
</evidence>
<organism evidence="13 14">
    <name type="scientific">Blomia tropicalis</name>
    <name type="common">Mite</name>
    <dbReference type="NCBI Taxonomy" id="40697"/>
    <lineage>
        <taxon>Eukaryota</taxon>
        <taxon>Metazoa</taxon>
        <taxon>Ecdysozoa</taxon>
        <taxon>Arthropoda</taxon>
        <taxon>Chelicerata</taxon>
        <taxon>Arachnida</taxon>
        <taxon>Acari</taxon>
        <taxon>Acariformes</taxon>
        <taxon>Sarcoptiformes</taxon>
        <taxon>Astigmata</taxon>
        <taxon>Glycyphagoidea</taxon>
        <taxon>Echimyopodidae</taxon>
        <taxon>Blomia</taxon>
    </lineage>
</organism>
<dbReference type="GO" id="GO:0005243">
    <property type="term" value="F:gap junction channel activity"/>
    <property type="evidence" value="ECO:0007669"/>
    <property type="project" value="TreeGrafter"/>
</dbReference>
<keyword evidence="6" id="KW-0303">Gap junction</keyword>
<evidence type="ECO:0000256" key="5">
    <source>
        <dbReference type="ARBA" id="ARBA00022692"/>
    </source>
</evidence>
<sequence>MSKSAFEAIFPYFGTKQTTDPTKPYYIQSFSYLNRNLYWLFLGYVAIIQCGKQFGISCINNKDELADFICLMEQSYTVNHAKLVASIDNEHILAPGVASMNQSLVTSYRHFTNFIWIDFVIVLQLILFQMPDLIWTKLRKGKQDSIFSTLDWNVADQDYMRERIERHKFEMSNIQINELEMENNGKRGNSLPYGHRFVCLSKLVKTFSSGKRGSFNFSLFGFRMIHFWYKSYYNSTKRFDNPGEKLFPTIVKCDFRTIGLAGDQQSEDRLCAIEANYILEKMLIFTWFYYVTFMLITFVALIYDHVYLMIPYFRRRYVRSMIRWELPSKLERFQSLTYESDLPSDFNIPYQVALFAVFLSRKIGHFRTRNVLKQFLIMNNLNDSVMNKDSDSTIYKSDESFLFDLKTRSRRQSTNESNLIQIERDNLYGHYLSYYRSILNYNLLFQK</sequence>
<evidence type="ECO:0000256" key="6">
    <source>
        <dbReference type="ARBA" id="ARBA00022868"/>
    </source>
</evidence>
<dbReference type="PROSITE" id="PS51013">
    <property type="entry name" value="PANNEXIN"/>
    <property type="match status" value="1"/>
</dbReference>
<keyword evidence="3 12" id="KW-0813">Transport</keyword>
<feature type="transmembrane region" description="Helical" evidence="12">
    <location>
        <begin position="287"/>
        <end position="313"/>
    </location>
</feature>
<dbReference type="InterPro" id="IPR000990">
    <property type="entry name" value="Innexin"/>
</dbReference>
<evidence type="ECO:0000256" key="8">
    <source>
        <dbReference type="ARBA" id="ARBA00022989"/>
    </source>
</evidence>
<dbReference type="GO" id="GO:0005886">
    <property type="term" value="C:plasma membrane"/>
    <property type="evidence" value="ECO:0007669"/>
    <property type="project" value="UniProtKB-SubCell"/>
</dbReference>
<evidence type="ECO:0000256" key="3">
    <source>
        <dbReference type="ARBA" id="ARBA00022448"/>
    </source>
</evidence>
<dbReference type="EMBL" id="JAPWDV010000001">
    <property type="protein sequence ID" value="KAJ6225610.1"/>
    <property type="molecule type" value="Genomic_DNA"/>
</dbReference>
<keyword evidence="11 12" id="KW-0407">Ion channel</keyword>
<evidence type="ECO:0000256" key="7">
    <source>
        <dbReference type="ARBA" id="ARBA00022949"/>
    </source>
</evidence>
<reference evidence="13" key="1">
    <citation type="submission" date="2022-12" db="EMBL/GenBank/DDBJ databases">
        <title>Genome assemblies of Blomia tropicalis.</title>
        <authorList>
            <person name="Cui Y."/>
        </authorList>
    </citation>
    <scope>NUCLEOTIDE SEQUENCE</scope>
    <source>
        <tissue evidence="13">Adult mites</tissue>
    </source>
</reference>
<dbReference type="GO" id="GO:0005921">
    <property type="term" value="C:gap junction"/>
    <property type="evidence" value="ECO:0007669"/>
    <property type="project" value="UniProtKB-SubCell"/>
</dbReference>
<evidence type="ECO:0000313" key="14">
    <source>
        <dbReference type="Proteomes" id="UP001142055"/>
    </source>
</evidence>
<comment type="caution">
    <text evidence="12">Lacks conserved residue(s) required for the propagation of feature annotation.</text>
</comment>
<evidence type="ECO:0000256" key="1">
    <source>
        <dbReference type="ARBA" id="ARBA00004610"/>
    </source>
</evidence>
<evidence type="ECO:0000256" key="11">
    <source>
        <dbReference type="ARBA" id="ARBA00023303"/>
    </source>
</evidence>
<keyword evidence="8 12" id="KW-1133">Transmembrane helix</keyword>
<keyword evidence="5 12" id="KW-0812">Transmembrane</keyword>
<keyword evidence="10 12" id="KW-0472">Membrane</keyword>
<comment type="similarity">
    <text evidence="12">Belongs to the pannexin family.</text>
</comment>
<evidence type="ECO:0000256" key="2">
    <source>
        <dbReference type="ARBA" id="ARBA00004651"/>
    </source>
</evidence>
<dbReference type="Pfam" id="PF00876">
    <property type="entry name" value="Innexin"/>
    <property type="match status" value="1"/>
</dbReference>
<gene>
    <name evidence="12" type="primary">inx</name>
    <name evidence="13" type="ORF">RDWZM_004155</name>
</gene>
<dbReference type="PRINTS" id="PR01262">
    <property type="entry name" value="INNEXIN"/>
</dbReference>
<keyword evidence="4" id="KW-1003">Cell membrane</keyword>
<comment type="caution">
    <text evidence="13">The sequence shown here is derived from an EMBL/GenBank/DDBJ whole genome shotgun (WGS) entry which is preliminary data.</text>
</comment>
<dbReference type="AlphaFoldDB" id="A0A9Q0RTD0"/>
<dbReference type="PANTHER" id="PTHR11893:SF36">
    <property type="entry name" value="INNEXIN-5"/>
    <property type="match status" value="1"/>
</dbReference>
<keyword evidence="7" id="KW-0965">Cell junction</keyword>
<evidence type="ECO:0000256" key="10">
    <source>
        <dbReference type="ARBA" id="ARBA00023136"/>
    </source>
</evidence>
<dbReference type="Proteomes" id="UP001142055">
    <property type="component" value="Chromosome 1"/>
</dbReference>
<accession>A0A9Q0RTD0</accession>
<proteinExistence type="inferred from homology"/>
<dbReference type="GO" id="GO:0034220">
    <property type="term" value="P:monoatomic ion transmembrane transport"/>
    <property type="evidence" value="ECO:0007669"/>
    <property type="project" value="UniProtKB-KW"/>
</dbReference>
<evidence type="ECO:0000256" key="12">
    <source>
        <dbReference type="RuleBase" id="RU010713"/>
    </source>
</evidence>
<keyword evidence="14" id="KW-1185">Reference proteome</keyword>
<comment type="function">
    <text evidence="12">Structural component of the gap junctions.</text>
</comment>